<dbReference type="PROSITE" id="PS00107">
    <property type="entry name" value="PROTEIN_KINASE_ATP"/>
    <property type="match status" value="1"/>
</dbReference>
<keyword evidence="9" id="KW-0677">Repeat</keyword>
<dbReference type="InterPro" id="IPR001611">
    <property type="entry name" value="Leu-rich_rpt"/>
</dbReference>
<evidence type="ECO:0000256" key="10">
    <source>
        <dbReference type="ARBA" id="ARBA00022741"/>
    </source>
</evidence>
<keyword evidence="10 18" id="KW-0547">Nucleotide-binding</keyword>
<keyword evidence="5" id="KW-0433">Leucine-rich repeat</keyword>
<dbReference type="CDD" id="cd14066">
    <property type="entry name" value="STKc_IRAK"/>
    <property type="match status" value="1"/>
</dbReference>
<comment type="catalytic activity">
    <reaction evidence="17">
        <text>L-seryl-[protein] + ATP = O-phospho-L-seryl-[protein] + ADP + H(+)</text>
        <dbReference type="Rhea" id="RHEA:17989"/>
        <dbReference type="Rhea" id="RHEA-COMP:9863"/>
        <dbReference type="Rhea" id="RHEA-COMP:11604"/>
        <dbReference type="ChEBI" id="CHEBI:15378"/>
        <dbReference type="ChEBI" id="CHEBI:29999"/>
        <dbReference type="ChEBI" id="CHEBI:30616"/>
        <dbReference type="ChEBI" id="CHEBI:83421"/>
        <dbReference type="ChEBI" id="CHEBI:456216"/>
        <dbReference type="EC" id="2.7.11.1"/>
    </reaction>
</comment>
<dbReference type="PROSITE" id="PS50011">
    <property type="entry name" value="PROTEIN_KINASE_DOM"/>
    <property type="match status" value="1"/>
</dbReference>
<evidence type="ECO:0000256" key="19">
    <source>
        <dbReference type="SAM" id="Phobius"/>
    </source>
</evidence>
<evidence type="ECO:0000256" key="4">
    <source>
        <dbReference type="ARBA" id="ARBA00022553"/>
    </source>
</evidence>
<proteinExistence type="predicted"/>
<comment type="caution">
    <text evidence="21">The sequence shown here is derived from an EMBL/GenBank/DDBJ whole genome shotgun (WGS) entry which is preliminary data.</text>
</comment>
<dbReference type="PANTHER" id="PTHR45631">
    <property type="entry name" value="OS07G0107800 PROTEIN-RELATED"/>
    <property type="match status" value="1"/>
</dbReference>
<dbReference type="SUPFAM" id="SSF52058">
    <property type="entry name" value="L domain-like"/>
    <property type="match status" value="1"/>
</dbReference>
<dbReference type="EMBL" id="JAYKXN010000004">
    <property type="protein sequence ID" value="KAK7294283.1"/>
    <property type="molecule type" value="Genomic_DNA"/>
</dbReference>
<dbReference type="FunFam" id="3.30.200.20:FF:000394">
    <property type="entry name" value="Leucine-rich repeat receptor-like protein kinase"/>
    <property type="match status" value="1"/>
</dbReference>
<keyword evidence="6" id="KW-0808">Transferase</keyword>
<feature type="transmembrane region" description="Helical" evidence="19">
    <location>
        <begin position="493"/>
        <end position="514"/>
    </location>
</feature>
<dbReference type="InterPro" id="IPR008271">
    <property type="entry name" value="Ser/Thr_kinase_AS"/>
</dbReference>
<evidence type="ECO:0000256" key="2">
    <source>
        <dbReference type="ARBA" id="ARBA00012513"/>
    </source>
</evidence>
<dbReference type="GO" id="GO:0004674">
    <property type="term" value="F:protein serine/threonine kinase activity"/>
    <property type="evidence" value="ECO:0007669"/>
    <property type="project" value="UniProtKB-KW"/>
</dbReference>
<evidence type="ECO:0000256" key="16">
    <source>
        <dbReference type="ARBA" id="ARBA00047899"/>
    </source>
</evidence>
<keyword evidence="14 19" id="KW-0472">Membrane</keyword>
<feature type="binding site" evidence="18">
    <location>
        <position position="590"/>
    </location>
    <ligand>
        <name>ATP</name>
        <dbReference type="ChEBI" id="CHEBI:30616"/>
    </ligand>
</feature>
<keyword evidence="7 19" id="KW-0812">Transmembrane</keyword>
<organism evidence="21 22">
    <name type="scientific">Clitoria ternatea</name>
    <name type="common">Butterfly pea</name>
    <dbReference type="NCBI Taxonomy" id="43366"/>
    <lineage>
        <taxon>Eukaryota</taxon>
        <taxon>Viridiplantae</taxon>
        <taxon>Streptophyta</taxon>
        <taxon>Embryophyta</taxon>
        <taxon>Tracheophyta</taxon>
        <taxon>Spermatophyta</taxon>
        <taxon>Magnoliopsida</taxon>
        <taxon>eudicotyledons</taxon>
        <taxon>Gunneridae</taxon>
        <taxon>Pentapetalae</taxon>
        <taxon>rosids</taxon>
        <taxon>fabids</taxon>
        <taxon>Fabales</taxon>
        <taxon>Fabaceae</taxon>
        <taxon>Papilionoideae</taxon>
        <taxon>50 kb inversion clade</taxon>
        <taxon>NPAAA clade</taxon>
        <taxon>indigoferoid/millettioid clade</taxon>
        <taxon>Phaseoleae</taxon>
        <taxon>Clitoria</taxon>
    </lineage>
</organism>
<dbReference type="SMART" id="SM00220">
    <property type="entry name" value="S_TKc"/>
    <property type="match status" value="1"/>
</dbReference>
<keyword evidence="22" id="KW-1185">Reference proteome</keyword>
<evidence type="ECO:0000256" key="7">
    <source>
        <dbReference type="ARBA" id="ARBA00022692"/>
    </source>
</evidence>
<dbReference type="SUPFAM" id="SSF56112">
    <property type="entry name" value="Protein kinase-like (PK-like)"/>
    <property type="match status" value="1"/>
</dbReference>
<evidence type="ECO:0000313" key="21">
    <source>
        <dbReference type="EMBL" id="KAK7294283.1"/>
    </source>
</evidence>
<dbReference type="InterPro" id="IPR011009">
    <property type="entry name" value="Kinase-like_dom_sf"/>
</dbReference>
<dbReference type="Pfam" id="PF12819">
    <property type="entry name" value="Malectin_like"/>
    <property type="match status" value="1"/>
</dbReference>
<dbReference type="InterPro" id="IPR024788">
    <property type="entry name" value="Malectin-like_Carb-bd_dom"/>
</dbReference>
<protein>
    <recommendedName>
        <fullName evidence="2">non-specific serine/threonine protein kinase</fullName>
        <ecNumber evidence="2">2.7.11.1</ecNumber>
    </recommendedName>
</protein>
<evidence type="ECO:0000256" key="17">
    <source>
        <dbReference type="ARBA" id="ARBA00048679"/>
    </source>
</evidence>
<sequence length="867" mass="97116">MLHGISFISIDCGSTKDYLDEDTGIQYETDTNFVSSGRNYLVPSSANLQNYRYFGKQLMTLRCFPDGERNCYTLKAEQGKHNKYLIRAFFSYGNYDAKNEPPTFELHLGVNFWDRINLTGSDYVYSEIVYTPSSSDIIHVCLVKTGLAIPCISSLELRPLNTSLYQNPNTSNGTSQPLLVFLGRIDVGSPPLPAPESNRHFKYKDDVYDRIWRCDPKYNSSGWSSLSEAIDVGIGDDPYKLPAQVLGTAARPKDVSDPLTFDYESVWSLNSYHHEYYVYFYFAEIEHGKRTVINITLNSETVLSQPLVLEYLKPVTIIPEKPASGSISFSIMATSESDAPPILNAFEIIQLISDLNPPTYPGDGRIGKETHAFQWRMHGRVSFAASTTPIQGSYLCQNLSSSQLRGEINTSFSYLTELENMDLSHNQLEGHVPEFLAELPKLKFLNLTGNKLSGSIPKALKEKADTTLQLSIADNPDLCMSGSCKRKNNFKQLLIASIIAATVILLIAFGFWIFKRRHKGSPQGGTSIFFTIAVVHSSFKKGGSLKSKHVTFSYSEILSITDNFKTIIGEGGFGKVYFGILQNHMEVAVKLLSPSSTQGYKEFKSESKLLMVVHHRNLVSLIGYCDEGEIKALIYEYMPNGNLHQHLSVKNPSVLTWNERLVIAVDAAQGLDYLHNGCKPPLVHRDLKTTNILLDHNMHGKIADFGLCRAFANDIDSHISTRPAGTLGYVDPEFQRTGNSNKKSDIYSFGIILFELITGQHAVSRAPERNIHILEWVMPILERGDIRNIVDPRLQKEFNINSAWKAVEIALSCISPDAAERPDISEILVELKECLSFDMLQRHFESARTTVELTSLLLDSETVPSPR</sequence>
<evidence type="ECO:0000256" key="3">
    <source>
        <dbReference type="ARBA" id="ARBA00022527"/>
    </source>
</evidence>
<dbReference type="GO" id="GO:0016020">
    <property type="term" value="C:membrane"/>
    <property type="evidence" value="ECO:0007669"/>
    <property type="project" value="UniProtKB-SubCell"/>
</dbReference>
<dbReference type="AlphaFoldDB" id="A0AAN9JAL4"/>
<evidence type="ECO:0000256" key="13">
    <source>
        <dbReference type="ARBA" id="ARBA00022989"/>
    </source>
</evidence>
<evidence type="ECO:0000256" key="11">
    <source>
        <dbReference type="ARBA" id="ARBA00022777"/>
    </source>
</evidence>
<dbReference type="Pfam" id="PF13855">
    <property type="entry name" value="LRR_8"/>
    <property type="match status" value="1"/>
</dbReference>
<dbReference type="FunFam" id="1.10.510.10:FF:000146">
    <property type="entry name" value="LRR receptor-like serine/threonine-protein kinase IOS1"/>
    <property type="match status" value="1"/>
</dbReference>
<keyword evidence="8" id="KW-0732">Signal</keyword>
<keyword evidence="15" id="KW-0675">Receptor</keyword>
<comment type="subcellular location">
    <subcellularLocation>
        <location evidence="1">Membrane</location>
        <topology evidence="1">Single-pass membrane protein</topology>
    </subcellularLocation>
</comment>
<dbReference type="InterPro" id="IPR001245">
    <property type="entry name" value="Ser-Thr/Tyr_kinase_cat_dom"/>
</dbReference>
<keyword evidence="3" id="KW-0723">Serine/threonine-protein kinase</keyword>
<dbReference type="InterPro" id="IPR017441">
    <property type="entry name" value="Protein_kinase_ATP_BS"/>
</dbReference>
<accession>A0AAN9JAL4</accession>
<dbReference type="Pfam" id="PF07714">
    <property type="entry name" value="PK_Tyr_Ser-Thr"/>
    <property type="match status" value="1"/>
</dbReference>
<comment type="catalytic activity">
    <reaction evidence="16">
        <text>L-threonyl-[protein] + ATP = O-phospho-L-threonyl-[protein] + ADP + H(+)</text>
        <dbReference type="Rhea" id="RHEA:46608"/>
        <dbReference type="Rhea" id="RHEA-COMP:11060"/>
        <dbReference type="Rhea" id="RHEA-COMP:11605"/>
        <dbReference type="ChEBI" id="CHEBI:15378"/>
        <dbReference type="ChEBI" id="CHEBI:30013"/>
        <dbReference type="ChEBI" id="CHEBI:30616"/>
        <dbReference type="ChEBI" id="CHEBI:61977"/>
        <dbReference type="ChEBI" id="CHEBI:456216"/>
        <dbReference type="EC" id="2.7.11.1"/>
    </reaction>
</comment>
<dbReference type="Proteomes" id="UP001359559">
    <property type="component" value="Unassembled WGS sequence"/>
</dbReference>
<evidence type="ECO:0000259" key="20">
    <source>
        <dbReference type="PROSITE" id="PS50011"/>
    </source>
</evidence>
<evidence type="ECO:0000256" key="15">
    <source>
        <dbReference type="ARBA" id="ARBA00023170"/>
    </source>
</evidence>
<keyword evidence="4" id="KW-0597">Phosphoprotein</keyword>
<dbReference type="Gene3D" id="3.30.200.20">
    <property type="entry name" value="Phosphorylase Kinase, domain 1"/>
    <property type="match status" value="1"/>
</dbReference>
<dbReference type="InterPro" id="IPR000719">
    <property type="entry name" value="Prot_kinase_dom"/>
</dbReference>
<evidence type="ECO:0000313" key="22">
    <source>
        <dbReference type="Proteomes" id="UP001359559"/>
    </source>
</evidence>
<evidence type="ECO:0000256" key="14">
    <source>
        <dbReference type="ARBA" id="ARBA00023136"/>
    </source>
</evidence>
<dbReference type="GO" id="GO:0005524">
    <property type="term" value="F:ATP binding"/>
    <property type="evidence" value="ECO:0007669"/>
    <property type="project" value="UniProtKB-UniRule"/>
</dbReference>
<dbReference type="FunFam" id="3.80.10.10:FF:000129">
    <property type="entry name" value="Leucine-rich repeat receptor-like kinase"/>
    <property type="match status" value="1"/>
</dbReference>
<dbReference type="PANTHER" id="PTHR45631:SF212">
    <property type="entry name" value="PROTEIN KINASE DOMAIN-CONTAINING PROTEIN"/>
    <property type="match status" value="1"/>
</dbReference>
<keyword evidence="13 19" id="KW-1133">Transmembrane helix</keyword>
<evidence type="ECO:0000256" key="6">
    <source>
        <dbReference type="ARBA" id="ARBA00022679"/>
    </source>
</evidence>
<dbReference type="EC" id="2.7.11.1" evidence="2"/>
<dbReference type="InterPro" id="IPR032675">
    <property type="entry name" value="LRR_dom_sf"/>
</dbReference>
<evidence type="ECO:0000256" key="12">
    <source>
        <dbReference type="ARBA" id="ARBA00022840"/>
    </source>
</evidence>
<dbReference type="Gene3D" id="1.10.510.10">
    <property type="entry name" value="Transferase(Phosphotransferase) domain 1"/>
    <property type="match status" value="1"/>
</dbReference>
<reference evidence="21 22" key="1">
    <citation type="submission" date="2024-01" db="EMBL/GenBank/DDBJ databases">
        <title>The genomes of 5 underutilized Papilionoideae crops provide insights into root nodulation and disease resistance.</title>
        <authorList>
            <person name="Yuan L."/>
        </authorList>
    </citation>
    <scope>NUCLEOTIDE SEQUENCE [LARGE SCALE GENOMIC DNA]</scope>
    <source>
        <strain evidence="21">LY-2023</strain>
        <tissue evidence="21">Leaf</tissue>
    </source>
</reference>
<evidence type="ECO:0000256" key="8">
    <source>
        <dbReference type="ARBA" id="ARBA00022729"/>
    </source>
</evidence>
<keyword evidence="12 18" id="KW-0067">ATP-binding</keyword>
<name>A0AAN9JAL4_CLITE</name>
<keyword evidence="11" id="KW-0418">Kinase</keyword>
<evidence type="ECO:0000256" key="9">
    <source>
        <dbReference type="ARBA" id="ARBA00022737"/>
    </source>
</evidence>
<gene>
    <name evidence="21" type="ORF">RJT34_17170</name>
</gene>
<evidence type="ECO:0000256" key="5">
    <source>
        <dbReference type="ARBA" id="ARBA00022614"/>
    </source>
</evidence>
<feature type="domain" description="Protein kinase" evidence="20">
    <location>
        <begin position="562"/>
        <end position="835"/>
    </location>
</feature>
<dbReference type="Gene3D" id="3.80.10.10">
    <property type="entry name" value="Ribonuclease Inhibitor"/>
    <property type="match status" value="1"/>
</dbReference>
<dbReference type="PROSITE" id="PS00108">
    <property type="entry name" value="PROTEIN_KINASE_ST"/>
    <property type="match status" value="1"/>
</dbReference>
<evidence type="ECO:0000256" key="18">
    <source>
        <dbReference type="PROSITE-ProRule" id="PRU10141"/>
    </source>
</evidence>
<evidence type="ECO:0000256" key="1">
    <source>
        <dbReference type="ARBA" id="ARBA00004167"/>
    </source>
</evidence>